<feature type="chain" id="PRO_5046977968" description="Pectinesterase inhibitor domain-containing protein" evidence="4">
    <location>
        <begin position="28"/>
        <end position="176"/>
    </location>
</feature>
<dbReference type="InterPro" id="IPR006501">
    <property type="entry name" value="Pectinesterase_inhib_dom"/>
</dbReference>
<reference evidence="6 7" key="1">
    <citation type="journal article" date="2021" name="BMC Genomics">
        <title>Datura genome reveals duplications of psychoactive alkaloid biosynthetic genes and high mutation rate following tissue culture.</title>
        <authorList>
            <person name="Rajewski A."/>
            <person name="Carter-House D."/>
            <person name="Stajich J."/>
            <person name="Litt A."/>
        </authorList>
    </citation>
    <scope>NUCLEOTIDE SEQUENCE [LARGE SCALE GENOMIC DNA]</scope>
    <source>
        <strain evidence="6">AR-01</strain>
    </source>
</reference>
<dbReference type="CDD" id="cd15797">
    <property type="entry name" value="PMEI"/>
    <property type="match status" value="1"/>
</dbReference>
<feature type="signal peptide" evidence="4">
    <location>
        <begin position="1"/>
        <end position="27"/>
    </location>
</feature>
<evidence type="ECO:0000256" key="2">
    <source>
        <dbReference type="ARBA" id="ARBA00023157"/>
    </source>
</evidence>
<evidence type="ECO:0000259" key="5">
    <source>
        <dbReference type="SMART" id="SM00856"/>
    </source>
</evidence>
<evidence type="ECO:0000256" key="4">
    <source>
        <dbReference type="SAM" id="SignalP"/>
    </source>
</evidence>
<proteinExistence type="inferred from homology"/>
<dbReference type="Gene3D" id="1.20.140.40">
    <property type="entry name" value="Invertase/pectin methylesterase inhibitor family protein"/>
    <property type="match status" value="1"/>
</dbReference>
<dbReference type="InterPro" id="IPR035513">
    <property type="entry name" value="Invertase/methylesterase_inhib"/>
</dbReference>
<comment type="similarity">
    <text evidence="3">Belongs to the PMEI family.</text>
</comment>
<organism evidence="6 7">
    <name type="scientific">Datura stramonium</name>
    <name type="common">Jimsonweed</name>
    <name type="synonym">Common thornapple</name>
    <dbReference type="NCBI Taxonomy" id="4076"/>
    <lineage>
        <taxon>Eukaryota</taxon>
        <taxon>Viridiplantae</taxon>
        <taxon>Streptophyta</taxon>
        <taxon>Embryophyta</taxon>
        <taxon>Tracheophyta</taxon>
        <taxon>Spermatophyta</taxon>
        <taxon>Magnoliopsida</taxon>
        <taxon>eudicotyledons</taxon>
        <taxon>Gunneridae</taxon>
        <taxon>Pentapetalae</taxon>
        <taxon>asterids</taxon>
        <taxon>lamiids</taxon>
        <taxon>Solanales</taxon>
        <taxon>Solanaceae</taxon>
        <taxon>Solanoideae</taxon>
        <taxon>Datureae</taxon>
        <taxon>Datura</taxon>
    </lineage>
</organism>
<evidence type="ECO:0000256" key="1">
    <source>
        <dbReference type="ARBA" id="ARBA00022729"/>
    </source>
</evidence>
<protein>
    <recommendedName>
        <fullName evidence="5">Pectinesterase inhibitor domain-containing protein</fullName>
    </recommendedName>
</protein>
<dbReference type="SUPFAM" id="SSF101148">
    <property type="entry name" value="Plant invertase/pectin methylesterase inhibitor"/>
    <property type="match status" value="1"/>
</dbReference>
<dbReference type="InterPro" id="IPR034086">
    <property type="entry name" value="PMEI_plant"/>
</dbReference>
<dbReference type="PANTHER" id="PTHR36710:SF4">
    <property type="entry name" value="PLANT INVERTASE_PECTIN METHYLESTERASE INHIBITOR SUPERFAMILY PROTEIN"/>
    <property type="match status" value="1"/>
</dbReference>
<accession>A0ABS8T1E6</accession>
<evidence type="ECO:0000256" key="3">
    <source>
        <dbReference type="ARBA" id="ARBA00038471"/>
    </source>
</evidence>
<gene>
    <name evidence="6" type="ORF">HAX54_053407</name>
</gene>
<dbReference type="PANTHER" id="PTHR36710">
    <property type="entry name" value="PECTINESTERASE INHIBITOR-LIKE"/>
    <property type="match status" value="1"/>
</dbReference>
<dbReference type="Pfam" id="PF04043">
    <property type="entry name" value="PMEI"/>
    <property type="match status" value="1"/>
</dbReference>
<evidence type="ECO:0000313" key="6">
    <source>
        <dbReference type="EMBL" id="MCD7464778.1"/>
    </source>
</evidence>
<dbReference type="EMBL" id="JACEIK010000994">
    <property type="protein sequence ID" value="MCD7464778.1"/>
    <property type="molecule type" value="Genomic_DNA"/>
</dbReference>
<name>A0ABS8T1E6_DATST</name>
<dbReference type="Proteomes" id="UP000823775">
    <property type="component" value="Unassembled WGS sequence"/>
</dbReference>
<keyword evidence="2" id="KW-1015">Disulfide bond</keyword>
<evidence type="ECO:0000313" key="7">
    <source>
        <dbReference type="Proteomes" id="UP000823775"/>
    </source>
</evidence>
<dbReference type="NCBIfam" id="TIGR01614">
    <property type="entry name" value="PME_inhib"/>
    <property type="match status" value="1"/>
</dbReference>
<keyword evidence="1 4" id="KW-0732">Signal</keyword>
<comment type="caution">
    <text evidence="6">The sequence shown here is derived from an EMBL/GenBank/DDBJ whole genome shotgun (WGS) entry which is preliminary data.</text>
</comment>
<keyword evidence="7" id="KW-1185">Reference proteome</keyword>
<dbReference type="InterPro" id="IPR052421">
    <property type="entry name" value="PCW_Enzyme_Inhibitor"/>
</dbReference>
<feature type="domain" description="Pectinesterase inhibitor" evidence="5">
    <location>
        <begin position="25"/>
        <end position="170"/>
    </location>
</feature>
<dbReference type="SMART" id="SM00856">
    <property type="entry name" value="PMEI"/>
    <property type="match status" value="1"/>
</dbReference>
<sequence length="176" mass="18937">MAFSYNFIIFLIVSLSSISFMLTSVKGDLIDDVCSKALKKKICLSTLRANPRSKGANLEGLATISIDLSQKNAKSVRDLVNTLLKQAKDPKLKSRYVSCLENYNDAINNLGELPGYLKSKDYGSLNIHASAASDDPSTCDDNFSGPPAEPPQLKAASDNLQGIIGIILVISNLLKG</sequence>